<dbReference type="SUPFAM" id="SSF144091">
    <property type="entry name" value="Rhomboid-like"/>
    <property type="match status" value="1"/>
</dbReference>
<dbReference type="AlphaFoldDB" id="A0A0C2XQ98"/>
<comment type="similarity">
    <text evidence="2 7">Belongs to the derlin family.</text>
</comment>
<evidence type="ECO:0000256" key="7">
    <source>
        <dbReference type="RuleBase" id="RU363059"/>
    </source>
</evidence>
<evidence type="ECO:0000256" key="2">
    <source>
        <dbReference type="ARBA" id="ARBA00008917"/>
    </source>
</evidence>
<name>A0A0C2XQ98_SERVB</name>
<dbReference type="GO" id="GO:0005789">
    <property type="term" value="C:endoplasmic reticulum membrane"/>
    <property type="evidence" value="ECO:0007669"/>
    <property type="project" value="UniProtKB-SubCell"/>
</dbReference>
<gene>
    <name evidence="8" type="ORF">M408DRAFT_327983</name>
</gene>
<sequence>MPAIGEMLAGIPPVSRYWMLAILAVAGAVQIHIVNPYQLYFSFNTAFVTSFQPWRLLTTFLYHGPLGYELLLYFLWFFRYGRWLEQTFFANKPAEYLMLLIVSAALIVLIAPPFALPFLQPSLAFSLIYIWSRKNPHEQVALFWIIQLPAPYLPIAMIVISGILAGSLRSLGADIVGCIVGHIVWFLMEVWPLEMSSGAGWSPLRPPQALKDLLGDL</sequence>
<evidence type="ECO:0000256" key="6">
    <source>
        <dbReference type="ARBA" id="ARBA00023136"/>
    </source>
</evidence>
<proteinExistence type="inferred from homology"/>
<dbReference type="PANTHER" id="PTHR11009">
    <property type="entry name" value="DER1-LIKE PROTEIN, DERLIN"/>
    <property type="match status" value="1"/>
</dbReference>
<evidence type="ECO:0000256" key="1">
    <source>
        <dbReference type="ARBA" id="ARBA00004477"/>
    </source>
</evidence>
<dbReference type="InterPro" id="IPR007599">
    <property type="entry name" value="DER1"/>
</dbReference>
<protein>
    <recommendedName>
        <fullName evidence="7">Derlin</fullName>
    </recommendedName>
</protein>
<feature type="transmembrane region" description="Helical" evidence="7">
    <location>
        <begin position="96"/>
        <end position="119"/>
    </location>
</feature>
<dbReference type="Pfam" id="PF04511">
    <property type="entry name" value="DER1"/>
    <property type="match status" value="1"/>
</dbReference>
<keyword evidence="6 7" id="KW-0472">Membrane</keyword>
<feature type="transmembrane region" description="Helical" evidence="7">
    <location>
        <begin position="56"/>
        <end position="76"/>
    </location>
</feature>
<evidence type="ECO:0000256" key="3">
    <source>
        <dbReference type="ARBA" id="ARBA00022692"/>
    </source>
</evidence>
<evidence type="ECO:0000313" key="8">
    <source>
        <dbReference type="EMBL" id="KIM31102.1"/>
    </source>
</evidence>
<dbReference type="OrthoDB" id="1716531at2759"/>
<feature type="transmembrane region" description="Helical" evidence="7">
    <location>
        <begin position="17"/>
        <end position="35"/>
    </location>
</feature>
<evidence type="ECO:0000313" key="9">
    <source>
        <dbReference type="Proteomes" id="UP000054097"/>
    </source>
</evidence>
<comment type="function">
    <text evidence="7">May be involved in the degradation of misfolded endoplasmic reticulum (ER) luminal proteins.</text>
</comment>
<keyword evidence="9" id="KW-1185">Reference proteome</keyword>
<dbReference type="Proteomes" id="UP000054097">
    <property type="component" value="Unassembled WGS sequence"/>
</dbReference>
<accession>A0A0C2XQ98</accession>
<keyword evidence="5 7" id="KW-1133">Transmembrane helix</keyword>
<dbReference type="EMBL" id="KN824283">
    <property type="protein sequence ID" value="KIM31102.1"/>
    <property type="molecule type" value="Genomic_DNA"/>
</dbReference>
<feature type="transmembrane region" description="Helical" evidence="7">
    <location>
        <begin position="140"/>
        <end position="165"/>
    </location>
</feature>
<comment type="subcellular location">
    <subcellularLocation>
        <location evidence="1 7">Endoplasmic reticulum membrane</location>
        <topology evidence="1 7">Multi-pass membrane protein</topology>
    </subcellularLocation>
</comment>
<evidence type="ECO:0000256" key="5">
    <source>
        <dbReference type="ARBA" id="ARBA00022989"/>
    </source>
</evidence>
<dbReference type="STRING" id="933852.A0A0C2XQ98"/>
<reference evidence="9" key="2">
    <citation type="submission" date="2015-01" db="EMBL/GenBank/DDBJ databases">
        <title>Evolutionary Origins and Diversification of the Mycorrhizal Mutualists.</title>
        <authorList>
            <consortium name="DOE Joint Genome Institute"/>
            <consortium name="Mycorrhizal Genomics Consortium"/>
            <person name="Kohler A."/>
            <person name="Kuo A."/>
            <person name="Nagy L.G."/>
            <person name="Floudas D."/>
            <person name="Copeland A."/>
            <person name="Barry K.W."/>
            <person name="Cichocki N."/>
            <person name="Veneault-Fourrey C."/>
            <person name="LaButti K."/>
            <person name="Lindquist E.A."/>
            <person name="Lipzen A."/>
            <person name="Lundell T."/>
            <person name="Morin E."/>
            <person name="Murat C."/>
            <person name="Riley R."/>
            <person name="Ohm R."/>
            <person name="Sun H."/>
            <person name="Tunlid A."/>
            <person name="Henrissat B."/>
            <person name="Grigoriev I.V."/>
            <person name="Hibbett D.S."/>
            <person name="Martin F."/>
        </authorList>
    </citation>
    <scope>NUCLEOTIDE SEQUENCE [LARGE SCALE GENOMIC DNA]</scope>
    <source>
        <strain evidence="9">MAFF 305830</strain>
    </source>
</reference>
<keyword evidence="4 7" id="KW-0256">Endoplasmic reticulum</keyword>
<dbReference type="InterPro" id="IPR035952">
    <property type="entry name" value="Rhomboid-like_sf"/>
</dbReference>
<organism evidence="8 9">
    <name type="scientific">Serendipita vermifera MAFF 305830</name>
    <dbReference type="NCBI Taxonomy" id="933852"/>
    <lineage>
        <taxon>Eukaryota</taxon>
        <taxon>Fungi</taxon>
        <taxon>Dikarya</taxon>
        <taxon>Basidiomycota</taxon>
        <taxon>Agaricomycotina</taxon>
        <taxon>Agaricomycetes</taxon>
        <taxon>Sebacinales</taxon>
        <taxon>Serendipitaceae</taxon>
        <taxon>Serendipita</taxon>
    </lineage>
</organism>
<keyword evidence="3 7" id="KW-0812">Transmembrane</keyword>
<dbReference type="GO" id="GO:0006950">
    <property type="term" value="P:response to stress"/>
    <property type="evidence" value="ECO:0007669"/>
    <property type="project" value="UniProtKB-ARBA"/>
</dbReference>
<feature type="transmembrane region" description="Helical" evidence="7">
    <location>
        <begin position="171"/>
        <end position="188"/>
    </location>
</feature>
<reference evidence="8 9" key="1">
    <citation type="submission" date="2014-04" db="EMBL/GenBank/DDBJ databases">
        <authorList>
            <consortium name="DOE Joint Genome Institute"/>
            <person name="Kuo A."/>
            <person name="Zuccaro A."/>
            <person name="Kohler A."/>
            <person name="Nagy L.G."/>
            <person name="Floudas D."/>
            <person name="Copeland A."/>
            <person name="Barry K.W."/>
            <person name="Cichocki N."/>
            <person name="Veneault-Fourrey C."/>
            <person name="LaButti K."/>
            <person name="Lindquist E.A."/>
            <person name="Lipzen A."/>
            <person name="Lundell T."/>
            <person name="Morin E."/>
            <person name="Murat C."/>
            <person name="Sun H."/>
            <person name="Tunlid A."/>
            <person name="Henrissat B."/>
            <person name="Grigoriev I.V."/>
            <person name="Hibbett D.S."/>
            <person name="Martin F."/>
            <person name="Nordberg H.P."/>
            <person name="Cantor M.N."/>
            <person name="Hua S.X."/>
        </authorList>
    </citation>
    <scope>NUCLEOTIDE SEQUENCE [LARGE SCALE GENOMIC DNA]</scope>
    <source>
        <strain evidence="8 9">MAFF 305830</strain>
    </source>
</reference>
<dbReference type="HOGENOM" id="CLU_051898_5_2_1"/>
<evidence type="ECO:0000256" key="4">
    <source>
        <dbReference type="ARBA" id="ARBA00022824"/>
    </source>
</evidence>